<dbReference type="Proteomes" id="UP001377168">
    <property type="component" value="Unassembled WGS sequence"/>
</dbReference>
<organism evidence="1 2">
    <name type="scientific">Streptomyces achmelvichensis</name>
    <dbReference type="NCBI Taxonomy" id="3134111"/>
    <lineage>
        <taxon>Bacteria</taxon>
        <taxon>Bacillati</taxon>
        <taxon>Actinomycetota</taxon>
        <taxon>Actinomycetes</taxon>
        <taxon>Kitasatosporales</taxon>
        <taxon>Streptomycetaceae</taxon>
        <taxon>Streptomyces</taxon>
    </lineage>
</organism>
<comment type="caution">
    <text evidence="1">The sequence shown here is derived from an EMBL/GenBank/DDBJ whole genome shotgun (WGS) entry which is preliminary data.</text>
</comment>
<evidence type="ECO:0000313" key="1">
    <source>
        <dbReference type="EMBL" id="MEJ8638283.1"/>
    </source>
</evidence>
<dbReference type="EMBL" id="JBBKAJ010000022">
    <property type="protein sequence ID" value="MEJ8638283.1"/>
    <property type="molecule type" value="Genomic_DNA"/>
</dbReference>
<proteinExistence type="predicted"/>
<protein>
    <submittedName>
        <fullName evidence="1">PH domain-containing protein</fullName>
    </submittedName>
</protein>
<accession>A0ACC6Q3J2</accession>
<evidence type="ECO:0000313" key="2">
    <source>
        <dbReference type="Proteomes" id="UP001377168"/>
    </source>
</evidence>
<keyword evidence="2" id="KW-1185">Reference proteome</keyword>
<gene>
    <name evidence="1" type="ORF">WKI67_33495</name>
</gene>
<name>A0ACC6Q3J2_9ACTN</name>
<sequence>MDPAPAGTILRLRLRRRAEWVPLAAIVLLVLWGIATASIVDGPNGTSGGIALAVVGVPVTVFAVSCAAHLVRPMRLTVDADGLEVRLPLWPARTVPWSRITGVSAPPDHVVVDCAAPVGGLPPTCRPRAAYRRRAADLGRPAGGQGLCFETRVFDLEAADLLDAIARHAPQGTTVRTGRS</sequence>
<reference evidence="1" key="1">
    <citation type="submission" date="2024-03" db="EMBL/GenBank/DDBJ databases">
        <title>Novel Streptomyces species of biotechnological and ecological value are a feature of Machair soil.</title>
        <authorList>
            <person name="Prole J.R."/>
            <person name="Goodfellow M."/>
            <person name="Allenby N."/>
            <person name="Ward A.C."/>
        </authorList>
    </citation>
    <scope>NUCLEOTIDE SEQUENCE</scope>
    <source>
        <strain evidence="1">MS2.AVA.5</strain>
    </source>
</reference>